<dbReference type="NCBIfam" id="TIGR00476">
    <property type="entry name" value="selD"/>
    <property type="match status" value="1"/>
</dbReference>
<gene>
    <name evidence="8" type="primary">selD</name>
    <name evidence="8" type="ORF">JBF11_08020</name>
</gene>
<dbReference type="InterPro" id="IPR010918">
    <property type="entry name" value="PurM-like_C_dom"/>
</dbReference>
<evidence type="ECO:0000313" key="8">
    <source>
        <dbReference type="EMBL" id="UWX05389.1"/>
    </source>
</evidence>
<keyword evidence="9" id="KW-1185">Reference proteome</keyword>
<evidence type="ECO:0000259" key="7">
    <source>
        <dbReference type="Pfam" id="PF02769"/>
    </source>
</evidence>
<accession>A0ABY5XZQ7</accession>
<dbReference type="InterPro" id="IPR036676">
    <property type="entry name" value="PurM-like_C_sf"/>
</dbReference>
<dbReference type="PANTHER" id="PTHR10256:SF0">
    <property type="entry name" value="INACTIVE SELENIDE, WATER DIKINASE-LIKE PROTEIN-RELATED"/>
    <property type="match status" value="1"/>
</dbReference>
<evidence type="ECO:0000256" key="5">
    <source>
        <dbReference type="ARBA" id="ARBA00023266"/>
    </source>
</evidence>
<dbReference type="SUPFAM" id="SSF56042">
    <property type="entry name" value="PurM C-terminal domain-like"/>
    <property type="match status" value="1"/>
</dbReference>
<dbReference type="Pfam" id="PF02769">
    <property type="entry name" value="AIRS_C"/>
    <property type="match status" value="1"/>
</dbReference>
<evidence type="ECO:0000256" key="1">
    <source>
        <dbReference type="ARBA" id="ARBA00022679"/>
    </source>
</evidence>
<dbReference type="GO" id="GO:0004756">
    <property type="term" value="F:selenide, water dikinase activity"/>
    <property type="evidence" value="ECO:0007669"/>
    <property type="project" value="UniProtKB-EC"/>
</dbReference>
<evidence type="ECO:0000256" key="4">
    <source>
        <dbReference type="ARBA" id="ARBA00022840"/>
    </source>
</evidence>
<feature type="domain" description="PurM-like N-terminal" evidence="6">
    <location>
        <begin position="20"/>
        <end position="128"/>
    </location>
</feature>
<keyword evidence="4" id="KW-0067">ATP-binding</keyword>
<evidence type="ECO:0000256" key="3">
    <source>
        <dbReference type="ARBA" id="ARBA00022777"/>
    </source>
</evidence>
<dbReference type="InterPro" id="IPR016188">
    <property type="entry name" value="PurM-like_N"/>
</dbReference>
<dbReference type="CDD" id="cd02195">
    <property type="entry name" value="SelD"/>
    <property type="match status" value="1"/>
</dbReference>
<feature type="domain" description="PurM-like C-terminal" evidence="7">
    <location>
        <begin position="141"/>
        <end position="314"/>
    </location>
</feature>
<dbReference type="PANTHER" id="PTHR10256">
    <property type="entry name" value="SELENIDE, WATER DIKINASE"/>
    <property type="match status" value="1"/>
</dbReference>
<evidence type="ECO:0000259" key="6">
    <source>
        <dbReference type="Pfam" id="PF00586"/>
    </source>
</evidence>
<keyword evidence="2" id="KW-0547">Nucleotide-binding</keyword>
<reference evidence="8" key="1">
    <citation type="submission" date="2020-12" db="EMBL/GenBank/DDBJ databases">
        <title>Taurinivorans muris gen. nov., sp. nov., fundamental and realized metabolic niche of a ubiquitous sulfidogenic bacterium in the murine intestine.</title>
        <authorList>
            <person name="Ye H."/>
            <person name="Hanson B.T."/>
            <person name="Loy A."/>
        </authorList>
    </citation>
    <scope>NUCLEOTIDE SEQUENCE</scope>
    <source>
        <strain evidence="8">LT0009</strain>
    </source>
</reference>
<dbReference type="SUPFAM" id="SSF55326">
    <property type="entry name" value="PurM N-terminal domain-like"/>
    <property type="match status" value="1"/>
</dbReference>
<dbReference type="Proteomes" id="UP001058120">
    <property type="component" value="Chromosome"/>
</dbReference>
<name>A0ABY5XZQ7_9BACT</name>
<organism evidence="8 9">
    <name type="scientific">Taurinivorans muris</name>
    <dbReference type="NCBI Taxonomy" id="2787751"/>
    <lineage>
        <taxon>Bacteria</taxon>
        <taxon>Pseudomonadati</taxon>
        <taxon>Thermodesulfobacteriota</taxon>
        <taxon>Desulfovibrionia</taxon>
        <taxon>Desulfovibrionales</taxon>
        <taxon>Desulfovibrionaceae</taxon>
        <taxon>Taurinivorans</taxon>
    </lineage>
</organism>
<dbReference type="EC" id="2.7.9.3" evidence="8"/>
<dbReference type="Pfam" id="PF00586">
    <property type="entry name" value="AIRS"/>
    <property type="match status" value="1"/>
</dbReference>
<keyword evidence="1 8" id="KW-0808">Transferase</keyword>
<sequence length="321" mass="35136">MSFLPKQHSSLLLSEHSHNEDSFVVALPNEDKALVQSIDIIAPLGNNPRLFGQSAACNALSDIYAMGGQAYTVMNILSFSSCDTPLEVIEEIMQGALDKTLEAGAVPCGGHTLESKELRFGLSVTGIVNKNHFSQNKNLHAGDILILTKPLGTGVLSTGIRGKWDNAENAEKELFSHTTKLNNSAAGIIQEFQIEASTDITGFGLIGHSLEMAKASRKSIVLQQEKIPFMRYVLDYARNGLIPKRCYDNKRYAEQSVQIEERVPELIATLCHDPQTSGGILLAVPEEKVCRISRALQDNGDKAFEIGYVTELQDKHIKITA</sequence>
<dbReference type="InterPro" id="IPR036921">
    <property type="entry name" value="PurM-like_N_sf"/>
</dbReference>
<dbReference type="EMBL" id="CP065938">
    <property type="protein sequence ID" value="UWX05389.1"/>
    <property type="molecule type" value="Genomic_DNA"/>
</dbReference>
<dbReference type="Gene3D" id="3.30.1330.10">
    <property type="entry name" value="PurM-like, N-terminal domain"/>
    <property type="match status" value="1"/>
</dbReference>
<dbReference type="Gene3D" id="3.90.650.10">
    <property type="entry name" value="PurM-like C-terminal domain"/>
    <property type="match status" value="1"/>
</dbReference>
<dbReference type="PIRSF" id="PIRSF036407">
    <property type="entry name" value="Selenphspht_syn"/>
    <property type="match status" value="1"/>
</dbReference>
<evidence type="ECO:0000256" key="2">
    <source>
        <dbReference type="ARBA" id="ARBA00022741"/>
    </source>
</evidence>
<proteinExistence type="predicted"/>
<keyword evidence="3" id="KW-0418">Kinase</keyword>
<dbReference type="InterPro" id="IPR004536">
    <property type="entry name" value="SPS/SelD"/>
</dbReference>
<evidence type="ECO:0000313" key="9">
    <source>
        <dbReference type="Proteomes" id="UP001058120"/>
    </source>
</evidence>
<protein>
    <submittedName>
        <fullName evidence="8">Selenide, water dikinase SelD</fullName>
        <ecNumber evidence="8">2.7.9.3</ecNumber>
    </submittedName>
</protein>
<keyword evidence="5" id="KW-0711">Selenium</keyword>